<dbReference type="EMBL" id="JARK01001543">
    <property type="protein sequence ID" value="EYB91304.1"/>
    <property type="molecule type" value="Genomic_DNA"/>
</dbReference>
<keyword evidence="3" id="KW-1185">Reference proteome</keyword>
<organism evidence="2 3">
    <name type="scientific">Ancylostoma ceylanicum</name>
    <dbReference type="NCBI Taxonomy" id="53326"/>
    <lineage>
        <taxon>Eukaryota</taxon>
        <taxon>Metazoa</taxon>
        <taxon>Ecdysozoa</taxon>
        <taxon>Nematoda</taxon>
        <taxon>Chromadorea</taxon>
        <taxon>Rhabditida</taxon>
        <taxon>Rhabditina</taxon>
        <taxon>Rhabditomorpha</taxon>
        <taxon>Strongyloidea</taxon>
        <taxon>Ancylostomatidae</taxon>
        <taxon>Ancylostomatinae</taxon>
        <taxon>Ancylostoma</taxon>
    </lineage>
</organism>
<evidence type="ECO:0000313" key="3">
    <source>
        <dbReference type="Proteomes" id="UP000024635"/>
    </source>
</evidence>
<evidence type="ECO:0000256" key="1">
    <source>
        <dbReference type="SAM" id="MobiDB-lite"/>
    </source>
</evidence>
<accession>A0A016SLV0</accession>
<gene>
    <name evidence="2" type="primary">Acey_s0207.g2017</name>
    <name evidence="2" type="ORF">Y032_0207g2017</name>
</gene>
<evidence type="ECO:0000313" key="2">
    <source>
        <dbReference type="EMBL" id="EYB91304.1"/>
    </source>
</evidence>
<proteinExistence type="predicted"/>
<sequence length="115" mass="13211">MCEVSRCAMVSFSVFRINMATSSVGPEEQEMYHCAKTRLAQRHGAPYVKNHDDPRSQNSPSLESSITTSNKRVCIIVREEGAWPSDFDWRTRAARHAHLFELERRQSHNTWSVCA</sequence>
<protein>
    <submittedName>
        <fullName evidence="2">Uncharacterized protein</fullName>
    </submittedName>
</protein>
<dbReference type="Proteomes" id="UP000024635">
    <property type="component" value="Unassembled WGS sequence"/>
</dbReference>
<reference evidence="3" key="1">
    <citation type="journal article" date="2015" name="Nat. Genet.">
        <title>The genome and transcriptome of the zoonotic hookworm Ancylostoma ceylanicum identify infection-specific gene families.</title>
        <authorList>
            <person name="Schwarz E.M."/>
            <person name="Hu Y."/>
            <person name="Antoshechkin I."/>
            <person name="Miller M.M."/>
            <person name="Sternberg P.W."/>
            <person name="Aroian R.V."/>
        </authorList>
    </citation>
    <scope>NUCLEOTIDE SEQUENCE</scope>
    <source>
        <strain evidence="3">HY135</strain>
    </source>
</reference>
<dbReference type="AlphaFoldDB" id="A0A016SLV0"/>
<feature type="compositionally biased region" description="Polar residues" evidence="1">
    <location>
        <begin position="56"/>
        <end position="68"/>
    </location>
</feature>
<feature type="region of interest" description="Disordered" evidence="1">
    <location>
        <begin position="43"/>
        <end position="68"/>
    </location>
</feature>
<comment type="caution">
    <text evidence="2">The sequence shown here is derived from an EMBL/GenBank/DDBJ whole genome shotgun (WGS) entry which is preliminary data.</text>
</comment>
<name>A0A016SLV0_9BILA</name>